<name>A0A7I8JAE6_SPIIN</name>
<feature type="domain" description="Reverse transcriptase Ty1/copia-type" evidence="1">
    <location>
        <begin position="2"/>
        <end position="88"/>
    </location>
</feature>
<evidence type="ECO:0000259" key="1">
    <source>
        <dbReference type="Pfam" id="PF07727"/>
    </source>
</evidence>
<dbReference type="InterPro" id="IPR013103">
    <property type="entry name" value="RVT_2"/>
</dbReference>
<gene>
    <name evidence="2" type="ORF">SI7747_10013364</name>
</gene>
<organism evidence="2">
    <name type="scientific">Spirodela intermedia</name>
    <name type="common">Intermediate duckweed</name>
    <dbReference type="NCBI Taxonomy" id="51605"/>
    <lineage>
        <taxon>Eukaryota</taxon>
        <taxon>Viridiplantae</taxon>
        <taxon>Streptophyta</taxon>
        <taxon>Embryophyta</taxon>
        <taxon>Tracheophyta</taxon>
        <taxon>Spermatophyta</taxon>
        <taxon>Magnoliopsida</taxon>
        <taxon>Liliopsida</taxon>
        <taxon>Araceae</taxon>
        <taxon>Lemnoideae</taxon>
        <taxon>Spirodela</taxon>
    </lineage>
</organism>
<reference evidence="2 3" key="1">
    <citation type="submission" date="2019-12" db="EMBL/GenBank/DDBJ databases">
        <authorList>
            <person name="Scholz U."/>
            <person name="Mascher M."/>
            <person name="Fiebig A."/>
        </authorList>
    </citation>
    <scope>NUCLEOTIDE SEQUENCE</scope>
</reference>
<dbReference type="InterPro" id="IPR043502">
    <property type="entry name" value="DNA/RNA_pol_sf"/>
</dbReference>
<dbReference type="Proteomes" id="UP001189122">
    <property type="component" value="Unassembled WGS sequence"/>
</dbReference>
<proteinExistence type="predicted"/>
<keyword evidence="3" id="KW-1185">Reference proteome</keyword>
<evidence type="ECO:0000313" key="2">
    <source>
        <dbReference type="EMBL" id="CAA2627712.1"/>
    </source>
</evidence>
<dbReference type="Pfam" id="PF07727">
    <property type="entry name" value="RVT_2"/>
    <property type="match status" value="1"/>
</dbReference>
<sequence>MKSQGYKQSNADYNLFIKDNSCGGMTILIAYVNDILITGDDTNKIQNLSKNLLQEFHIKSLGRLRYFLGIEVTHSKEGIFISQHKYTVDLL</sequence>
<dbReference type="SUPFAM" id="SSF56672">
    <property type="entry name" value="DNA/RNA polymerases"/>
    <property type="match status" value="1"/>
</dbReference>
<evidence type="ECO:0000313" key="3">
    <source>
        <dbReference type="Proteomes" id="UP001189122"/>
    </source>
</evidence>
<protein>
    <recommendedName>
        <fullName evidence="1">Reverse transcriptase Ty1/copia-type domain-containing protein</fullName>
    </recommendedName>
</protein>
<dbReference type="EMBL" id="LR743597">
    <property type="protein sequence ID" value="CAA2627712.1"/>
    <property type="molecule type" value="Genomic_DNA"/>
</dbReference>
<dbReference type="EMBL" id="CACRZD030000010">
    <property type="protein sequence ID" value="CAA6666971.1"/>
    <property type="molecule type" value="Genomic_DNA"/>
</dbReference>
<accession>A0A7I8JAE6</accession>
<dbReference type="AlphaFoldDB" id="A0A7I8JAE6"/>